<accession>A0ABQ3E3F0</accession>
<sequence length="374" mass="39813">MVLLAYLAGFPPAYTAQYAVLAAYMQFATAPLNPYTEHFHLRERLSGRAGGFGAGIAGVVVLWLTSVVLVLVLGQSLWVLVVVPVLGIGHLLLKVQAAQLRANHRNSLAVALEFTLRPLVLLVLVVLLFLAAGPSDAGLLWSFGLTGLIIIFAAIGLAGFAQNTIPAVVSATSGNAPANRPSSPWAFVLLGMLMVLATQFEIFAMSRLADPETLASYKVALQLASVCGIATNFILVNNLRELYSHSTTSDRYRQIFRKVQIQTLFLSAVFAVGFASAGLLWPVLWAREIWLLAAAAAAIFAASAAFGPLANWFYSVGRIRPIVGSLALMVLVKLMAVSGLTLAGAIGPANLLVVYGLGVLTQNAFLLVLKARMR</sequence>
<feature type="transmembrane region" description="Helical" evidence="1">
    <location>
        <begin position="352"/>
        <end position="369"/>
    </location>
</feature>
<evidence type="ECO:0000313" key="3">
    <source>
        <dbReference type="Proteomes" id="UP000637980"/>
    </source>
</evidence>
<keyword evidence="1" id="KW-0812">Transmembrane</keyword>
<feature type="transmembrane region" description="Helical" evidence="1">
    <location>
        <begin position="49"/>
        <end position="71"/>
    </location>
</feature>
<organism evidence="2 3">
    <name type="scientific">Pseudovibrio japonicus</name>
    <dbReference type="NCBI Taxonomy" id="366534"/>
    <lineage>
        <taxon>Bacteria</taxon>
        <taxon>Pseudomonadati</taxon>
        <taxon>Pseudomonadota</taxon>
        <taxon>Alphaproteobacteria</taxon>
        <taxon>Hyphomicrobiales</taxon>
        <taxon>Stappiaceae</taxon>
        <taxon>Pseudovibrio</taxon>
    </lineage>
</organism>
<reference evidence="3" key="1">
    <citation type="journal article" date="2019" name="Int. J. Syst. Evol. Microbiol.">
        <title>The Global Catalogue of Microorganisms (GCM) 10K type strain sequencing project: providing services to taxonomists for standard genome sequencing and annotation.</title>
        <authorList>
            <consortium name="The Broad Institute Genomics Platform"/>
            <consortium name="The Broad Institute Genome Sequencing Center for Infectious Disease"/>
            <person name="Wu L."/>
            <person name="Ma J."/>
        </authorList>
    </citation>
    <scope>NUCLEOTIDE SEQUENCE [LARGE SCALE GENOMIC DNA]</scope>
    <source>
        <strain evidence="3">KCTC 12861</strain>
    </source>
</reference>
<protein>
    <recommendedName>
        <fullName evidence="4">Polysaccharide biosynthesis protein</fullName>
    </recommendedName>
</protein>
<evidence type="ECO:0008006" key="4">
    <source>
        <dbReference type="Google" id="ProtNLM"/>
    </source>
</evidence>
<feature type="transmembrane region" description="Helical" evidence="1">
    <location>
        <begin position="220"/>
        <end position="240"/>
    </location>
</feature>
<feature type="transmembrane region" description="Helical" evidence="1">
    <location>
        <begin position="326"/>
        <end position="346"/>
    </location>
</feature>
<keyword evidence="1" id="KW-1133">Transmembrane helix</keyword>
<feature type="transmembrane region" description="Helical" evidence="1">
    <location>
        <begin position="289"/>
        <end position="314"/>
    </location>
</feature>
<keyword evidence="1" id="KW-0472">Membrane</keyword>
<feature type="transmembrane region" description="Helical" evidence="1">
    <location>
        <begin position="182"/>
        <end position="200"/>
    </location>
</feature>
<dbReference type="EMBL" id="BMXE01000002">
    <property type="protein sequence ID" value="GHB24558.1"/>
    <property type="molecule type" value="Genomic_DNA"/>
</dbReference>
<dbReference type="Proteomes" id="UP000637980">
    <property type="component" value="Unassembled WGS sequence"/>
</dbReference>
<feature type="transmembrane region" description="Helical" evidence="1">
    <location>
        <begin position="114"/>
        <end position="133"/>
    </location>
</feature>
<evidence type="ECO:0000313" key="2">
    <source>
        <dbReference type="EMBL" id="GHB24558.1"/>
    </source>
</evidence>
<feature type="transmembrane region" description="Helical" evidence="1">
    <location>
        <begin position="77"/>
        <end position="93"/>
    </location>
</feature>
<gene>
    <name evidence="2" type="ORF">GCM10007094_10760</name>
</gene>
<comment type="caution">
    <text evidence="2">The sequence shown here is derived from an EMBL/GenBank/DDBJ whole genome shotgun (WGS) entry which is preliminary data.</text>
</comment>
<proteinExistence type="predicted"/>
<feature type="transmembrane region" description="Helical" evidence="1">
    <location>
        <begin position="261"/>
        <end position="283"/>
    </location>
</feature>
<feature type="transmembrane region" description="Helical" evidence="1">
    <location>
        <begin position="139"/>
        <end position="161"/>
    </location>
</feature>
<name>A0ABQ3E3F0_9HYPH</name>
<evidence type="ECO:0000256" key="1">
    <source>
        <dbReference type="SAM" id="Phobius"/>
    </source>
</evidence>
<dbReference type="RefSeq" id="WP_189435762.1">
    <property type="nucleotide sequence ID" value="NZ_BMXE01000002.1"/>
</dbReference>
<keyword evidence="3" id="KW-1185">Reference proteome</keyword>